<dbReference type="RefSeq" id="WP_150076133.1">
    <property type="nucleotide sequence ID" value="NZ_VWOX01000004.1"/>
</dbReference>
<keyword evidence="4" id="KW-1185">Reference proteome</keyword>
<dbReference type="EMBL" id="VWOX01000004">
    <property type="protein sequence ID" value="KAA5544523.1"/>
    <property type="molecule type" value="Genomic_DNA"/>
</dbReference>
<reference evidence="3 4" key="1">
    <citation type="submission" date="2019-08" db="EMBL/GenBank/DDBJ databases">
        <authorList>
            <person name="Dhanesh K."/>
            <person name="Kumar G."/>
            <person name="Sasikala C."/>
            <person name="Venkata Ramana C."/>
        </authorList>
    </citation>
    <scope>NUCLEOTIDE SEQUENCE [LARGE SCALE GENOMIC DNA]</scope>
    <source>
        <strain evidence="3 4">JC645</strain>
    </source>
</reference>
<evidence type="ECO:0008006" key="5">
    <source>
        <dbReference type="Google" id="ProtNLM"/>
    </source>
</evidence>
<evidence type="ECO:0000256" key="2">
    <source>
        <dbReference type="SAM" id="SignalP"/>
    </source>
</evidence>
<proteinExistence type="predicted"/>
<evidence type="ECO:0000313" key="3">
    <source>
        <dbReference type="EMBL" id="KAA5544523.1"/>
    </source>
</evidence>
<accession>A0A5M6DAW8</accession>
<dbReference type="Proteomes" id="UP000324479">
    <property type="component" value="Unassembled WGS sequence"/>
</dbReference>
<dbReference type="AlphaFoldDB" id="A0A5M6DAW8"/>
<evidence type="ECO:0000256" key="1">
    <source>
        <dbReference type="SAM" id="Coils"/>
    </source>
</evidence>
<keyword evidence="2" id="KW-0732">Signal</keyword>
<organism evidence="3 4">
    <name type="scientific">Roseiconus nitratireducens</name>
    <dbReference type="NCBI Taxonomy" id="2605748"/>
    <lineage>
        <taxon>Bacteria</taxon>
        <taxon>Pseudomonadati</taxon>
        <taxon>Planctomycetota</taxon>
        <taxon>Planctomycetia</taxon>
        <taxon>Pirellulales</taxon>
        <taxon>Pirellulaceae</taxon>
        <taxon>Roseiconus</taxon>
    </lineage>
</organism>
<comment type="caution">
    <text evidence="3">The sequence shown here is derived from an EMBL/GenBank/DDBJ whole genome shotgun (WGS) entry which is preliminary data.</text>
</comment>
<protein>
    <recommendedName>
        <fullName evidence="5">Tetratricopeptide repeat protein</fullName>
    </recommendedName>
</protein>
<evidence type="ECO:0000313" key="4">
    <source>
        <dbReference type="Proteomes" id="UP000324479"/>
    </source>
</evidence>
<name>A0A5M6DAW8_9BACT</name>
<keyword evidence="1" id="KW-0175">Coiled coil</keyword>
<gene>
    <name evidence="3" type="ORF">FYK55_09375</name>
</gene>
<feature type="coiled-coil region" evidence="1">
    <location>
        <begin position="173"/>
        <end position="209"/>
    </location>
</feature>
<feature type="chain" id="PRO_5024440728" description="Tetratricopeptide repeat protein" evidence="2">
    <location>
        <begin position="24"/>
        <end position="227"/>
    </location>
</feature>
<sequence>MRHSSVCIAAILAAFLTAGQGNGQSVTTSVPSQVLGSSFFEQSGVQWSVQGPNFFAQFGGGAPAVPFGNPGGAPALQTGAGFHAGGVRGSIGLSMTQGSNRSITSTTPSITTMNGAGGNISAQTLQPFVTGFTPVLAGGAYGSPVQQNASSNLFRSGQQAQANELAARAQANRNAQQQLAVQALQRAERAELEGNLRMARANYRKALAADQGPLRAQILTRLRQHGW</sequence>
<feature type="signal peptide" evidence="2">
    <location>
        <begin position="1"/>
        <end position="23"/>
    </location>
</feature>